<feature type="non-terminal residue" evidence="2">
    <location>
        <position position="220"/>
    </location>
</feature>
<name>A0ABD0J0C6_9CAEN</name>
<evidence type="ECO:0000259" key="1">
    <source>
        <dbReference type="Pfam" id="PF16399"/>
    </source>
</evidence>
<dbReference type="EMBL" id="JACVVK020000801">
    <property type="protein sequence ID" value="KAK7444862.1"/>
    <property type="molecule type" value="Genomic_DNA"/>
</dbReference>
<gene>
    <name evidence="2" type="ORF">BaRGS_00040386</name>
</gene>
<protein>
    <recommendedName>
        <fullName evidence="1">RNA helicase aquarius N-terminal domain-containing protein</fullName>
    </recommendedName>
</protein>
<dbReference type="Pfam" id="PF16399">
    <property type="entry name" value="Aquarius_N_1st"/>
    <property type="match status" value="2"/>
</dbReference>
<reference evidence="2 3" key="1">
    <citation type="journal article" date="2023" name="Sci. Data">
        <title>Genome assembly of the Korean intertidal mud-creeper Batillaria attramentaria.</title>
        <authorList>
            <person name="Patra A.K."/>
            <person name="Ho P.T."/>
            <person name="Jun S."/>
            <person name="Lee S.J."/>
            <person name="Kim Y."/>
            <person name="Won Y.J."/>
        </authorList>
    </citation>
    <scope>NUCLEOTIDE SEQUENCE [LARGE SCALE GENOMIC DNA]</scope>
    <source>
        <strain evidence="2">Wonlab-2016</strain>
    </source>
</reference>
<sequence>MESEPKKAAPKQKKSAAVTVEQIQEDRLTQLANEFWTDAALKENKPFNAQIVEDVYQKELMGTDFSTKRIMMLEFSRYLENYLWQQCPTYCQLLQLSMKNFENEFLLGRFSSRLQGNGVTLREQTILLIFLNHCFNSLEVDLIRGQVQELVALPIWVNLLPGRREDLFKKNPKYRKFYNVMLKKDAKLPEKAREQTQFQRQFLSNLFATYLEVLHSIPEK</sequence>
<comment type="caution">
    <text evidence="2">The sequence shown here is derived from an EMBL/GenBank/DDBJ whole genome shotgun (WGS) entry which is preliminary data.</text>
</comment>
<evidence type="ECO:0000313" key="3">
    <source>
        <dbReference type="Proteomes" id="UP001519460"/>
    </source>
</evidence>
<dbReference type="AlphaFoldDB" id="A0ABD0J0C6"/>
<evidence type="ECO:0000313" key="2">
    <source>
        <dbReference type="EMBL" id="KAK7444862.1"/>
    </source>
</evidence>
<dbReference type="InterPro" id="IPR032174">
    <property type="entry name" value="Aquarius_N"/>
</dbReference>
<keyword evidence="3" id="KW-1185">Reference proteome</keyword>
<proteinExistence type="predicted"/>
<dbReference type="Proteomes" id="UP001519460">
    <property type="component" value="Unassembled WGS sequence"/>
</dbReference>
<feature type="domain" description="RNA helicase aquarius N-terminal" evidence="1">
    <location>
        <begin position="28"/>
        <end position="86"/>
    </location>
</feature>
<feature type="domain" description="RNA helicase aquarius N-terminal" evidence="1">
    <location>
        <begin position="116"/>
        <end position="220"/>
    </location>
</feature>
<organism evidence="2 3">
    <name type="scientific">Batillaria attramentaria</name>
    <dbReference type="NCBI Taxonomy" id="370345"/>
    <lineage>
        <taxon>Eukaryota</taxon>
        <taxon>Metazoa</taxon>
        <taxon>Spiralia</taxon>
        <taxon>Lophotrochozoa</taxon>
        <taxon>Mollusca</taxon>
        <taxon>Gastropoda</taxon>
        <taxon>Caenogastropoda</taxon>
        <taxon>Sorbeoconcha</taxon>
        <taxon>Cerithioidea</taxon>
        <taxon>Batillariidae</taxon>
        <taxon>Batillaria</taxon>
    </lineage>
</organism>
<accession>A0ABD0J0C6</accession>